<organism evidence="2 3">
    <name type="scientific">Halorubellus litoreus</name>
    <dbReference type="NCBI Taxonomy" id="755308"/>
    <lineage>
        <taxon>Archaea</taxon>
        <taxon>Methanobacteriati</taxon>
        <taxon>Methanobacteriota</taxon>
        <taxon>Stenosarchaea group</taxon>
        <taxon>Halobacteria</taxon>
        <taxon>Halobacteriales</taxon>
        <taxon>Halorubellaceae</taxon>
        <taxon>Halorubellus</taxon>
    </lineage>
</organism>
<comment type="caution">
    <text evidence="2">The sequence shown here is derived from an EMBL/GenBank/DDBJ whole genome shotgun (WGS) entry which is preliminary data.</text>
</comment>
<proteinExistence type="predicted"/>
<dbReference type="EMBL" id="JBHSXN010000001">
    <property type="protein sequence ID" value="MFC6952662.1"/>
    <property type="molecule type" value="Genomic_DNA"/>
</dbReference>
<sequence length="84" mass="9299">MDPLRANAGELDADEILRALADGRRVVIVTELLGSEHEVTLRHDGTTFYCDTPTTLHKHGTEDEMRECIDNQGYARDAAADAED</sequence>
<protein>
    <recommendedName>
        <fullName evidence="1">DUF8001 domain-containing protein</fullName>
    </recommendedName>
</protein>
<dbReference type="Proteomes" id="UP001596395">
    <property type="component" value="Unassembled WGS sequence"/>
</dbReference>
<dbReference type="InterPro" id="IPR058314">
    <property type="entry name" value="DUF8001"/>
</dbReference>
<gene>
    <name evidence="2" type="ORF">ACFQGB_07270</name>
</gene>
<evidence type="ECO:0000259" key="1">
    <source>
        <dbReference type="Pfam" id="PF26008"/>
    </source>
</evidence>
<dbReference type="RefSeq" id="WP_336349621.1">
    <property type="nucleotide sequence ID" value="NZ_JAZAQL010000001.1"/>
</dbReference>
<reference evidence="2 3" key="1">
    <citation type="journal article" date="2019" name="Int. J. Syst. Evol. Microbiol.">
        <title>The Global Catalogue of Microorganisms (GCM) 10K type strain sequencing project: providing services to taxonomists for standard genome sequencing and annotation.</title>
        <authorList>
            <consortium name="The Broad Institute Genomics Platform"/>
            <consortium name="The Broad Institute Genome Sequencing Center for Infectious Disease"/>
            <person name="Wu L."/>
            <person name="Ma J."/>
        </authorList>
    </citation>
    <scope>NUCLEOTIDE SEQUENCE [LARGE SCALE GENOMIC DNA]</scope>
    <source>
        <strain evidence="2 3">GX26</strain>
    </source>
</reference>
<accession>A0ABD5VF17</accession>
<feature type="domain" description="DUF8001" evidence="1">
    <location>
        <begin position="2"/>
        <end position="76"/>
    </location>
</feature>
<dbReference type="AlphaFoldDB" id="A0ABD5VF17"/>
<evidence type="ECO:0000313" key="3">
    <source>
        <dbReference type="Proteomes" id="UP001596395"/>
    </source>
</evidence>
<keyword evidence="3" id="KW-1185">Reference proteome</keyword>
<name>A0ABD5VF17_9EURY</name>
<evidence type="ECO:0000313" key="2">
    <source>
        <dbReference type="EMBL" id="MFC6952662.1"/>
    </source>
</evidence>
<dbReference type="Pfam" id="PF26008">
    <property type="entry name" value="DUF8001"/>
    <property type="match status" value="1"/>
</dbReference>